<protein>
    <submittedName>
        <fullName evidence="2">Uncharacterized protein</fullName>
    </submittedName>
</protein>
<evidence type="ECO:0000256" key="1">
    <source>
        <dbReference type="SAM" id="MobiDB-lite"/>
    </source>
</evidence>
<dbReference type="EMBL" id="LR796498">
    <property type="protein sequence ID" value="CAB4148600.1"/>
    <property type="molecule type" value="Genomic_DNA"/>
</dbReference>
<organism evidence="2">
    <name type="scientific">uncultured Caudovirales phage</name>
    <dbReference type="NCBI Taxonomy" id="2100421"/>
    <lineage>
        <taxon>Viruses</taxon>
        <taxon>Duplodnaviria</taxon>
        <taxon>Heunggongvirae</taxon>
        <taxon>Uroviricota</taxon>
        <taxon>Caudoviricetes</taxon>
        <taxon>Peduoviridae</taxon>
        <taxon>Maltschvirus</taxon>
        <taxon>Maltschvirus maltsch</taxon>
    </lineage>
</organism>
<name>A0A6J5MUI2_9CAUD</name>
<gene>
    <name evidence="2" type="ORF">UFOVP526_13</name>
</gene>
<feature type="region of interest" description="Disordered" evidence="1">
    <location>
        <begin position="122"/>
        <end position="143"/>
    </location>
</feature>
<accession>A0A6J5MUI2</accession>
<evidence type="ECO:0000313" key="2">
    <source>
        <dbReference type="EMBL" id="CAB4148600.1"/>
    </source>
</evidence>
<proteinExistence type="predicted"/>
<sequence>MTDMRVYGVRETLNELRKFDRELFNDLRQQLKTSATPLAKSVGADFPDSPLSNWNGAGRTVNGFPRYSGAKAKSGVRVAPVRTARRNPTILRIEQKDAAGAVFDGAGSKVSTTAGEVFARNLDSKTSSRSTKGKTRSRVMYPSTKDNMPKVERAVNDALALIEQQTQRRISEMRVR</sequence>
<reference evidence="2" key="1">
    <citation type="submission" date="2020-04" db="EMBL/GenBank/DDBJ databases">
        <authorList>
            <person name="Chiriac C."/>
            <person name="Salcher M."/>
            <person name="Ghai R."/>
            <person name="Kavagutti S V."/>
        </authorList>
    </citation>
    <scope>NUCLEOTIDE SEQUENCE</scope>
</reference>